<dbReference type="GO" id="GO:0035091">
    <property type="term" value="F:phosphatidylinositol binding"/>
    <property type="evidence" value="ECO:0007669"/>
    <property type="project" value="TreeGrafter"/>
</dbReference>
<keyword evidence="5" id="KW-1185">Reference proteome</keyword>
<dbReference type="Pfam" id="PF04366">
    <property type="entry name" value="Ysc84"/>
    <property type="match status" value="1"/>
</dbReference>
<feature type="compositionally biased region" description="Acidic residues" evidence="1">
    <location>
        <begin position="300"/>
        <end position="309"/>
    </location>
</feature>
<dbReference type="OrthoDB" id="9782434at2"/>
<gene>
    <name evidence="4" type="ORF">BSF38_02923</name>
</gene>
<feature type="chain" id="PRO_5012662524" description="Ysc84 actin-binding domain-containing protein" evidence="2">
    <location>
        <begin position="27"/>
        <end position="372"/>
    </location>
</feature>
<feature type="region of interest" description="Disordered" evidence="1">
    <location>
        <begin position="269"/>
        <end position="372"/>
    </location>
</feature>
<feature type="domain" description="Ysc84 actin-binding" evidence="3">
    <location>
        <begin position="104"/>
        <end position="229"/>
    </location>
</feature>
<dbReference type="AlphaFoldDB" id="A0A1U7CR87"/>
<sequence length="372" mass="39353">MRTSTWRRAAAFCAVLGLAPLGTASAQKPPDVSVSRSIDVLSEVTRNPKTGMPRLVMRNAQGIVIVPDMFKASFVIGARFGRGVLLVKQPDGTWSNPVFVHLMGGSFGFQAGAQSTDLVLVFQTQRGLDRFVKGKGKLTLGVDVGAAAGPVGKRFEAGTDVTLKSEILSYSNTQGIFAGVSAEGGTLQIDWKANMRYYGRPVSAGEILAVNSSLPVPEPVIALQQMLAEKTALPAGVVVGGRPPRSRGATVIEPGGTVIEGEEIEIDGAIPAPVISSSRPRSSTRRPATAQPKTRVVRPDDDDFYDDLEPIPAPAPRRSSAPQTKPRTTNDEDLPTAIPDLKPKVESKPQAKPAPALPADVDDAIPDLDAPR</sequence>
<keyword evidence="2" id="KW-0732">Signal</keyword>
<dbReference type="PANTHER" id="PTHR15629">
    <property type="entry name" value="SH3YL1 PROTEIN"/>
    <property type="match status" value="1"/>
</dbReference>
<name>A0A1U7CR87_9BACT</name>
<dbReference type="KEGG" id="pbor:BSF38_02923"/>
<feature type="compositionally biased region" description="Low complexity" evidence="1">
    <location>
        <begin position="350"/>
        <end position="359"/>
    </location>
</feature>
<evidence type="ECO:0000259" key="3">
    <source>
        <dbReference type="Pfam" id="PF04366"/>
    </source>
</evidence>
<feature type="compositionally biased region" description="Low complexity" evidence="1">
    <location>
        <begin position="269"/>
        <end position="290"/>
    </location>
</feature>
<reference evidence="5" key="1">
    <citation type="submission" date="2016-12" db="EMBL/GenBank/DDBJ databases">
        <title>Comparative genomics of four Isosphaeraceae planctomycetes: a common pool of plasmids and glycoside hydrolase genes.</title>
        <authorList>
            <person name="Ivanova A."/>
        </authorList>
    </citation>
    <scope>NUCLEOTIDE SEQUENCE [LARGE SCALE GENOMIC DNA]</scope>
    <source>
        <strain evidence="5">PX4</strain>
    </source>
</reference>
<organism evidence="4 5">
    <name type="scientific">Paludisphaera borealis</name>
    <dbReference type="NCBI Taxonomy" id="1387353"/>
    <lineage>
        <taxon>Bacteria</taxon>
        <taxon>Pseudomonadati</taxon>
        <taxon>Planctomycetota</taxon>
        <taxon>Planctomycetia</taxon>
        <taxon>Isosphaerales</taxon>
        <taxon>Isosphaeraceae</taxon>
        <taxon>Paludisphaera</taxon>
    </lineage>
</organism>
<protein>
    <recommendedName>
        <fullName evidence="3">Ysc84 actin-binding domain-containing protein</fullName>
    </recommendedName>
</protein>
<proteinExistence type="predicted"/>
<dbReference type="PANTHER" id="PTHR15629:SF2">
    <property type="entry name" value="SH3 DOMAIN-CONTAINING YSC84-LIKE PROTEIN 1"/>
    <property type="match status" value="1"/>
</dbReference>
<dbReference type="InterPro" id="IPR007461">
    <property type="entry name" value="Ysc84_actin-binding"/>
</dbReference>
<dbReference type="CDD" id="cd11524">
    <property type="entry name" value="SYLF"/>
    <property type="match status" value="1"/>
</dbReference>
<evidence type="ECO:0000313" key="4">
    <source>
        <dbReference type="EMBL" id="APW61409.1"/>
    </source>
</evidence>
<accession>A0A1U7CR87</accession>
<evidence type="ECO:0000313" key="5">
    <source>
        <dbReference type="Proteomes" id="UP000186309"/>
    </source>
</evidence>
<evidence type="ECO:0000256" key="1">
    <source>
        <dbReference type="SAM" id="MobiDB-lite"/>
    </source>
</evidence>
<evidence type="ECO:0000256" key="2">
    <source>
        <dbReference type="SAM" id="SignalP"/>
    </source>
</evidence>
<dbReference type="EMBL" id="CP019082">
    <property type="protein sequence ID" value="APW61409.1"/>
    <property type="molecule type" value="Genomic_DNA"/>
</dbReference>
<dbReference type="RefSeq" id="WP_145952128.1">
    <property type="nucleotide sequence ID" value="NZ_CP019082.1"/>
</dbReference>
<dbReference type="Proteomes" id="UP000186309">
    <property type="component" value="Chromosome"/>
</dbReference>
<feature type="signal peptide" evidence="2">
    <location>
        <begin position="1"/>
        <end position="26"/>
    </location>
</feature>
<dbReference type="STRING" id="1387353.BSF38_02923"/>
<dbReference type="InterPro" id="IPR051702">
    <property type="entry name" value="SH3_domain_YSC84-like"/>
</dbReference>